<dbReference type="Pfam" id="PF00893">
    <property type="entry name" value="Multi_Drug_Res"/>
    <property type="match status" value="1"/>
</dbReference>
<protein>
    <submittedName>
        <fullName evidence="8">Multidrug efflux SMR transporter</fullName>
    </submittedName>
</protein>
<reference evidence="8" key="1">
    <citation type="submission" date="2020-12" db="EMBL/GenBank/DDBJ databases">
        <title>Vagococcus allomyrinae sp. nov. and Enterococcus lavae sp. nov., isolated from the larvae of Allomyrina dichotoma.</title>
        <authorList>
            <person name="Lee S.D."/>
        </authorList>
    </citation>
    <scope>NUCLEOTIDE SEQUENCE</scope>
    <source>
        <strain evidence="8">BWB3-3</strain>
    </source>
</reference>
<sequence>MTKEWLKVLFASIFELVWVSGLGHAETILQWLLTGAGVVISFVLLTKAAKTLPIGTVYAVFAGIGSVGSIIVGVVFFGEQISFLKLVFMGTLIMGIVGLKLIETPAKEEG</sequence>
<dbReference type="SUPFAM" id="SSF103481">
    <property type="entry name" value="Multidrug resistance efflux transporter EmrE"/>
    <property type="match status" value="1"/>
</dbReference>
<keyword evidence="2" id="KW-1003">Cell membrane</keyword>
<keyword evidence="3 6" id="KW-0812">Transmembrane</keyword>
<gene>
    <name evidence="8" type="ORF">I6N95_06980</name>
</gene>
<dbReference type="AlphaFoldDB" id="A0A940PB23"/>
<evidence type="ECO:0000256" key="4">
    <source>
        <dbReference type="ARBA" id="ARBA00022989"/>
    </source>
</evidence>
<feature type="transmembrane region" description="Helical" evidence="7">
    <location>
        <begin position="83"/>
        <end position="102"/>
    </location>
</feature>
<dbReference type="InterPro" id="IPR037185">
    <property type="entry name" value="EmrE-like"/>
</dbReference>
<evidence type="ECO:0000256" key="5">
    <source>
        <dbReference type="ARBA" id="ARBA00023136"/>
    </source>
</evidence>
<comment type="caution">
    <text evidence="8">The sequence shown here is derived from an EMBL/GenBank/DDBJ whole genome shotgun (WGS) entry which is preliminary data.</text>
</comment>
<dbReference type="InterPro" id="IPR000390">
    <property type="entry name" value="Small_drug/metabolite_transptr"/>
</dbReference>
<accession>A0A940PB23</accession>
<evidence type="ECO:0000256" key="3">
    <source>
        <dbReference type="ARBA" id="ARBA00022692"/>
    </source>
</evidence>
<dbReference type="PANTHER" id="PTHR30561">
    <property type="entry name" value="SMR FAMILY PROTON-DEPENDENT DRUG EFFLUX TRANSPORTER SUGE"/>
    <property type="match status" value="1"/>
</dbReference>
<name>A0A940PB23_9ENTE</name>
<evidence type="ECO:0000256" key="7">
    <source>
        <dbReference type="SAM" id="Phobius"/>
    </source>
</evidence>
<dbReference type="GO" id="GO:0005886">
    <property type="term" value="C:plasma membrane"/>
    <property type="evidence" value="ECO:0007669"/>
    <property type="project" value="UniProtKB-SubCell"/>
</dbReference>
<evidence type="ECO:0000313" key="9">
    <source>
        <dbReference type="Proteomes" id="UP000674938"/>
    </source>
</evidence>
<evidence type="ECO:0000256" key="2">
    <source>
        <dbReference type="ARBA" id="ARBA00022475"/>
    </source>
</evidence>
<keyword evidence="9" id="KW-1185">Reference proteome</keyword>
<evidence type="ECO:0000313" key="8">
    <source>
        <dbReference type="EMBL" id="MBP1040743.1"/>
    </source>
</evidence>
<keyword evidence="5 7" id="KW-0472">Membrane</keyword>
<dbReference type="Proteomes" id="UP000674938">
    <property type="component" value="Unassembled WGS sequence"/>
</dbReference>
<keyword evidence="4 7" id="KW-1133">Transmembrane helix</keyword>
<evidence type="ECO:0000256" key="1">
    <source>
        <dbReference type="ARBA" id="ARBA00004651"/>
    </source>
</evidence>
<proteinExistence type="inferred from homology"/>
<comment type="similarity">
    <text evidence="6">Belongs to the drug/metabolite transporter (DMT) superfamily. Small multidrug resistance (SMR) (TC 2.A.7.1) family.</text>
</comment>
<feature type="transmembrane region" description="Helical" evidence="7">
    <location>
        <begin position="28"/>
        <end position="45"/>
    </location>
</feature>
<dbReference type="RefSeq" id="WP_209526062.1">
    <property type="nucleotide sequence ID" value="NZ_JAEEGA010000003.1"/>
</dbReference>
<dbReference type="Gene3D" id="1.10.3730.20">
    <property type="match status" value="1"/>
</dbReference>
<feature type="transmembrane region" description="Helical" evidence="7">
    <location>
        <begin position="57"/>
        <end position="77"/>
    </location>
</feature>
<comment type="subcellular location">
    <subcellularLocation>
        <location evidence="1 6">Cell membrane</location>
        <topology evidence="1 6">Multi-pass membrane protein</topology>
    </subcellularLocation>
</comment>
<organism evidence="8 9">
    <name type="scientific">Vagococcus allomyrinae</name>
    <dbReference type="NCBI Taxonomy" id="2794353"/>
    <lineage>
        <taxon>Bacteria</taxon>
        <taxon>Bacillati</taxon>
        <taxon>Bacillota</taxon>
        <taxon>Bacilli</taxon>
        <taxon>Lactobacillales</taxon>
        <taxon>Enterococcaceae</taxon>
        <taxon>Vagococcus</taxon>
    </lineage>
</organism>
<feature type="transmembrane region" description="Helical" evidence="7">
    <location>
        <begin position="5"/>
        <end position="22"/>
    </location>
</feature>
<evidence type="ECO:0000256" key="6">
    <source>
        <dbReference type="RuleBase" id="RU003942"/>
    </source>
</evidence>
<dbReference type="EMBL" id="JAEEGA010000003">
    <property type="protein sequence ID" value="MBP1040743.1"/>
    <property type="molecule type" value="Genomic_DNA"/>
</dbReference>
<dbReference type="PANTHER" id="PTHR30561:SF7">
    <property type="entry name" value="GUANIDINIUM EFFLUX SYSTEM SUBUNIT GDNC-RELATED"/>
    <property type="match status" value="1"/>
</dbReference>
<dbReference type="InterPro" id="IPR045324">
    <property type="entry name" value="Small_multidrug_res"/>
</dbReference>
<dbReference type="GO" id="GO:0022857">
    <property type="term" value="F:transmembrane transporter activity"/>
    <property type="evidence" value="ECO:0007669"/>
    <property type="project" value="InterPro"/>
</dbReference>